<dbReference type="STRING" id="113653.GAH_01750"/>
<dbReference type="Proteomes" id="UP000034723">
    <property type="component" value="Chromosome"/>
</dbReference>
<protein>
    <recommendedName>
        <fullName evidence="1">Nitrosopumilus output domain-containing protein</fullName>
    </recommendedName>
</protein>
<proteinExistence type="predicted"/>
<dbReference type="HOGENOM" id="CLU_2284905_0_0_2"/>
<keyword evidence="3" id="KW-1185">Reference proteome</keyword>
<gene>
    <name evidence="2" type="ORF">GAH_01750</name>
</gene>
<dbReference type="Pfam" id="PF11537">
    <property type="entry name" value="NitrOD5"/>
    <property type="match status" value="1"/>
</dbReference>
<dbReference type="Gene3D" id="1.10.1200.200">
    <property type="entry name" value="Protein of unknown function DUF3227"/>
    <property type="match status" value="1"/>
</dbReference>
<dbReference type="RefSeq" id="WP_048096151.1">
    <property type="nucleotide sequence ID" value="NZ_CP011267.1"/>
</dbReference>
<dbReference type="GeneID" id="24804319"/>
<name>A0A0F7DBE9_9EURY</name>
<evidence type="ECO:0000313" key="3">
    <source>
        <dbReference type="Proteomes" id="UP000034723"/>
    </source>
</evidence>
<evidence type="ECO:0000259" key="1">
    <source>
        <dbReference type="Pfam" id="PF11537"/>
    </source>
</evidence>
<sequence>MTEELPDSTEELVVEAVRKAAEKTNPALVRVLEVHLKETTGMGLDVAYRDADAFIESVKKLFGEYGARFFELAIIGEIRDTFGIATAADTLRDVVRELKGM</sequence>
<dbReference type="EMBL" id="CP011267">
    <property type="protein sequence ID" value="AKG90971.1"/>
    <property type="molecule type" value="Genomic_DNA"/>
</dbReference>
<dbReference type="InterPro" id="IPR044908">
    <property type="entry name" value="NitrOD5-like_sf"/>
</dbReference>
<reference evidence="2 3" key="1">
    <citation type="submission" date="2015-04" db="EMBL/GenBank/DDBJ databases">
        <title>The complete genome sequence of the hyperthermophilic, obligate iron-reducing archaeon Geoglobus ahangari strain 234T.</title>
        <authorList>
            <person name="Manzella M.P."/>
            <person name="Holmes D.E."/>
            <person name="Rocheleau J.M."/>
            <person name="Chung A."/>
            <person name="Reguera G."/>
            <person name="Kashefi K."/>
        </authorList>
    </citation>
    <scope>NUCLEOTIDE SEQUENCE [LARGE SCALE GENOMIC DNA]</scope>
    <source>
        <strain evidence="2 3">234</strain>
    </source>
</reference>
<accession>A0A0F7DBE9</accession>
<organism evidence="2 3">
    <name type="scientific">Geoglobus ahangari</name>
    <dbReference type="NCBI Taxonomy" id="113653"/>
    <lineage>
        <taxon>Archaea</taxon>
        <taxon>Methanobacteriati</taxon>
        <taxon>Methanobacteriota</taxon>
        <taxon>Archaeoglobi</taxon>
        <taxon>Archaeoglobales</taxon>
        <taxon>Archaeoglobaceae</taxon>
        <taxon>Geoglobus</taxon>
    </lineage>
</organism>
<dbReference type="InterPro" id="IPR021609">
    <property type="entry name" value="NitrOD5"/>
</dbReference>
<dbReference type="OrthoDB" id="85374at2157"/>
<feature type="domain" description="Nitrosopumilus output" evidence="1">
    <location>
        <begin position="8"/>
        <end position="99"/>
    </location>
</feature>
<dbReference type="AlphaFoldDB" id="A0A0F7DBE9"/>
<dbReference type="KEGG" id="gah:GAH_01750"/>
<evidence type="ECO:0000313" key="2">
    <source>
        <dbReference type="EMBL" id="AKG90971.1"/>
    </source>
</evidence>
<dbReference type="InParanoid" id="A0A0F7DBE9"/>